<dbReference type="InterPro" id="IPR011990">
    <property type="entry name" value="TPR-like_helical_dom_sf"/>
</dbReference>
<keyword evidence="2 3" id="KW-0802">TPR repeat</keyword>
<reference evidence="6" key="1">
    <citation type="journal article" date="2014" name="Science">
        <title>Nonhuman genetics. Genomic basis for the convergent evolution of electric organs.</title>
        <authorList>
            <person name="Gallant J.R."/>
            <person name="Traeger L.L."/>
            <person name="Volkening J.D."/>
            <person name="Moffett H."/>
            <person name="Chen P.H."/>
            <person name="Novina C.D."/>
            <person name="Phillips G.N.Jr."/>
            <person name="Anand R."/>
            <person name="Wells G.B."/>
            <person name="Pinch M."/>
            <person name="Guth R."/>
            <person name="Unguez G.A."/>
            <person name="Albert J.S."/>
            <person name="Zakon H.H."/>
            <person name="Samanta M.P."/>
            <person name="Sussman M.R."/>
        </authorList>
    </citation>
    <scope>NUCLEOTIDE SEQUENCE [LARGE SCALE GENOMIC DNA]</scope>
</reference>
<feature type="repeat" description="TPR" evidence="3">
    <location>
        <begin position="853"/>
        <end position="886"/>
    </location>
</feature>
<dbReference type="GO" id="GO:0070062">
    <property type="term" value="C:extracellular exosome"/>
    <property type="evidence" value="ECO:0007669"/>
    <property type="project" value="TreeGrafter"/>
</dbReference>
<dbReference type="SMART" id="SM00028">
    <property type="entry name" value="TPR"/>
    <property type="match status" value="8"/>
</dbReference>
<dbReference type="PANTHER" id="PTHR44314:SF1">
    <property type="entry name" value="CILIA- AND FLAGELLA-ASSOCIATED PROTEIN 70"/>
    <property type="match status" value="1"/>
</dbReference>
<feature type="compositionally biased region" description="Basic and acidic residues" evidence="4">
    <location>
        <begin position="398"/>
        <end position="408"/>
    </location>
</feature>
<dbReference type="Ensembl" id="ENSEEET00000045827.2">
    <property type="protein sequence ID" value="ENSEEEP00000045320.2"/>
    <property type="gene ID" value="ENSEEEG00000021373.2"/>
</dbReference>
<protein>
    <recommendedName>
        <fullName evidence="7">Cilia and flagella associated protein 70</fullName>
    </recommendedName>
</protein>
<keyword evidence="1" id="KW-0677">Repeat</keyword>
<dbReference type="GO" id="GO:0031514">
    <property type="term" value="C:motile cilium"/>
    <property type="evidence" value="ECO:0007669"/>
    <property type="project" value="TreeGrafter"/>
</dbReference>
<dbReference type="STRING" id="8005.ENSEEEP00000045320"/>
<reference evidence="5" key="3">
    <citation type="submission" date="2020-05" db="EMBL/GenBank/DDBJ databases">
        <title>Electrophorus electricus (electric eel) genome, fEleEle1, primary haplotype.</title>
        <authorList>
            <person name="Myers G."/>
            <person name="Meyer A."/>
            <person name="Fedrigo O."/>
            <person name="Formenti G."/>
            <person name="Rhie A."/>
            <person name="Tracey A."/>
            <person name="Sims Y."/>
            <person name="Jarvis E.D."/>
        </authorList>
    </citation>
    <scope>NUCLEOTIDE SEQUENCE [LARGE SCALE GENOMIC DNA]</scope>
</reference>
<evidence type="ECO:0000256" key="2">
    <source>
        <dbReference type="ARBA" id="ARBA00022803"/>
    </source>
</evidence>
<dbReference type="OMA" id="MSDYHMQ"/>
<dbReference type="Pfam" id="PF13432">
    <property type="entry name" value="TPR_16"/>
    <property type="match status" value="2"/>
</dbReference>
<evidence type="ECO:0000256" key="4">
    <source>
        <dbReference type="SAM" id="MobiDB-lite"/>
    </source>
</evidence>
<dbReference type="AlphaFoldDB" id="A0A4W4H1S9"/>
<organism evidence="5 6">
    <name type="scientific">Electrophorus electricus</name>
    <name type="common">Electric eel</name>
    <name type="synonym">Gymnotus electricus</name>
    <dbReference type="NCBI Taxonomy" id="8005"/>
    <lineage>
        <taxon>Eukaryota</taxon>
        <taxon>Metazoa</taxon>
        <taxon>Chordata</taxon>
        <taxon>Craniata</taxon>
        <taxon>Vertebrata</taxon>
        <taxon>Euteleostomi</taxon>
        <taxon>Actinopterygii</taxon>
        <taxon>Neopterygii</taxon>
        <taxon>Teleostei</taxon>
        <taxon>Ostariophysi</taxon>
        <taxon>Gymnotiformes</taxon>
        <taxon>Gymnotoidei</taxon>
        <taxon>Gymnotidae</taxon>
        <taxon>Electrophorus</taxon>
    </lineage>
</organism>
<feature type="region of interest" description="Disordered" evidence="4">
    <location>
        <begin position="365"/>
        <end position="419"/>
    </location>
</feature>
<dbReference type="PANTHER" id="PTHR44314">
    <property type="entry name" value="CILIA- AND FLAGELLA-ASSOCIATED PROTEIN 70"/>
    <property type="match status" value="1"/>
</dbReference>
<evidence type="ECO:0000313" key="6">
    <source>
        <dbReference type="Proteomes" id="UP000314983"/>
    </source>
</evidence>
<accession>A0A4W4H1S9</accession>
<feature type="repeat" description="TPR" evidence="3">
    <location>
        <begin position="645"/>
        <end position="678"/>
    </location>
</feature>
<reference evidence="6" key="2">
    <citation type="journal article" date="2017" name="Sci. Adv.">
        <title>A tail of two voltages: Proteomic comparison of the three electric organs of the electric eel.</title>
        <authorList>
            <person name="Traeger L.L."/>
            <person name="Sabat G."/>
            <person name="Barrett-Wilt G.A."/>
            <person name="Wells G.B."/>
            <person name="Sussman M.R."/>
        </authorList>
    </citation>
    <scope>NUCLEOTIDE SEQUENCE [LARGE SCALE GENOMIC DNA]</scope>
</reference>
<dbReference type="Pfam" id="PF13424">
    <property type="entry name" value="TPR_12"/>
    <property type="match status" value="1"/>
</dbReference>
<dbReference type="Proteomes" id="UP000314983">
    <property type="component" value="Chromosome 1"/>
</dbReference>
<evidence type="ECO:0008006" key="7">
    <source>
        <dbReference type="Google" id="ProtNLM"/>
    </source>
</evidence>
<evidence type="ECO:0000313" key="5">
    <source>
        <dbReference type="Ensembl" id="ENSEEEP00000045320.2"/>
    </source>
</evidence>
<dbReference type="GO" id="GO:0003341">
    <property type="term" value="P:cilium movement"/>
    <property type="evidence" value="ECO:0007669"/>
    <property type="project" value="TreeGrafter"/>
</dbReference>
<sequence length="1012" mass="113682">LQRNRENLLVSGNKNEPFLNFVRAEFNGTQLGDSQKCDAAVDESVNYNFFCSFECSESAHTLDDLAQKPVILTVIEILPKEKKQKEEKTCVLGQAVVDLLPLLHGKTLFSLYQILINIGSTGMLIPQPTLEVMVSVQEPLLSDAQLSESNLLTVTVETAFSVPEVWSPGPPSSYVAAMQVPLMAEREQILLFSDGVLKMSGEREPVPRPKKWPLGPLLAPDAQFIPGVYIESEPSDLEDGDLNRKKDFLLEFRAEAECNRKRVSWDTEHRCFMDAEGAACLTRRIIECRWWPVEIMRAPQAGGAKLGAGKQAEDEIQIPFHGVAYVDLAPLLYPGVKHIHGAYYLHPFYDSDLFMKTKRTKSVLRESIRAPAAQGRPRPPSSMSSCKATPSKVIDTQRGGKDNREAPKKTGTQGKPAQAESLIDVELQMNAEGQMYADSRSYIIIEITLEKPLIPKRPPEELAKRVMELIPTRPSLPRCPVGAERAVQEYKAQIASVAAQVLEEYQQMFGAAFVAGAEPLDPTTQEQRKSQLFGELNCSGKYFAFKEQMKYSVVRIVREKMLRTEAFTEPEQLQAFLSQLYIFLVDEMHVALNKTLTADVQEVQAQPLLDCAQLIHFAREAELNGDYKLAAHYYKERLARDRSNPSHWFDYGVFYMLTTDYSKAEECFRTAVSIDQSHVSSLLMCGILSEMNEQYEEAGTFLEGATCIDPSSVIAWTLFGLFYLAQENFIQAEMAFQEATKQLRAPLQKSPTSHVIQPEEGDKVNADDKATVLQHNTTTRLNTTIYMVTVKFLLRNYALQMAQRALAQELLCPDGGPSSSYHLALAHVQLLRGEYSNAGASLQEALSDNIQNPDIWALYGHWYYLVKDYHQAQKCYERTLDFVTDASDTHHIYIRLGSIYLQSGEYEKAKPIYLRACGSSPSCFTWLGLGSACYRLGELAEAEDALTEANILDNGNPEVWGYLSLVCLKTGRKVEAEQSYKYALKFNLPEEPLLQEIKELQAHVGFGNPCFR</sequence>
<dbReference type="Gene3D" id="1.25.40.10">
    <property type="entry name" value="Tetratricopeptide repeat domain"/>
    <property type="match status" value="2"/>
</dbReference>
<dbReference type="InterPro" id="IPR052628">
    <property type="entry name" value="CFAP70"/>
</dbReference>
<reference evidence="5" key="4">
    <citation type="submission" date="2025-08" db="UniProtKB">
        <authorList>
            <consortium name="Ensembl"/>
        </authorList>
    </citation>
    <scope>IDENTIFICATION</scope>
</reference>
<dbReference type="GO" id="GO:0060271">
    <property type="term" value="P:cilium assembly"/>
    <property type="evidence" value="ECO:0007669"/>
    <property type="project" value="TreeGrafter"/>
</dbReference>
<dbReference type="PROSITE" id="PS50005">
    <property type="entry name" value="TPR"/>
    <property type="match status" value="3"/>
</dbReference>
<keyword evidence="6" id="KW-1185">Reference proteome</keyword>
<proteinExistence type="predicted"/>
<dbReference type="GeneTree" id="ENSGT00390000013319"/>
<name>A0A4W4H1S9_ELEEL</name>
<evidence type="ECO:0000256" key="3">
    <source>
        <dbReference type="PROSITE-ProRule" id="PRU00339"/>
    </source>
</evidence>
<evidence type="ECO:0000256" key="1">
    <source>
        <dbReference type="ARBA" id="ARBA00022737"/>
    </source>
</evidence>
<reference evidence="5" key="5">
    <citation type="submission" date="2025-09" db="UniProtKB">
        <authorList>
            <consortium name="Ensembl"/>
        </authorList>
    </citation>
    <scope>IDENTIFICATION</scope>
</reference>
<gene>
    <name evidence="5" type="primary">CFAP70</name>
</gene>
<feature type="repeat" description="TPR" evidence="3">
    <location>
        <begin position="890"/>
        <end position="923"/>
    </location>
</feature>
<dbReference type="SUPFAM" id="SSF48452">
    <property type="entry name" value="TPR-like"/>
    <property type="match status" value="1"/>
</dbReference>
<dbReference type="InterPro" id="IPR019734">
    <property type="entry name" value="TPR_rpt"/>
</dbReference>